<protein>
    <submittedName>
        <fullName evidence="2">FP2 protein</fullName>
    </submittedName>
</protein>
<proteinExistence type="predicted"/>
<sequence length="189" mass="20775">MSSQACWQPVEIVGDTSEVGSDGVKWTPPTWYALTTIFASLSSHAAGILGFVGFQKIVMARIVSTSQPRANWSAPNFLLLTSIAISITAIFSSLMFMGVDYLRRLAIDSAWSRGYRLVVMRGRLERTGRGGFGAVYLHKVRQVSPDCEETSSVAPRSSGKLLVRYAFGLNPRVIRVCSILLELITSFSY</sequence>
<name>A0A812K370_9DINO</name>
<dbReference type="OrthoDB" id="10436271at2759"/>
<keyword evidence="1" id="KW-0472">Membrane</keyword>
<accession>A0A812K370</accession>
<feature type="transmembrane region" description="Helical" evidence="1">
    <location>
        <begin position="31"/>
        <end position="54"/>
    </location>
</feature>
<dbReference type="EMBL" id="CAJNJA010006835">
    <property type="protein sequence ID" value="CAE7216341.1"/>
    <property type="molecule type" value="Genomic_DNA"/>
</dbReference>
<keyword evidence="3" id="KW-1185">Reference proteome</keyword>
<reference evidence="2" key="1">
    <citation type="submission" date="2021-02" db="EMBL/GenBank/DDBJ databases">
        <authorList>
            <person name="Dougan E. K."/>
            <person name="Rhodes N."/>
            <person name="Thang M."/>
            <person name="Chan C."/>
        </authorList>
    </citation>
    <scope>NUCLEOTIDE SEQUENCE</scope>
</reference>
<dbReference type="AlphaFoldDB" id="A0A812K370"/>
<keyword evidence="1" id="KW-0812">Transmembrane</keyword>
<keyword evidence="1" id="KW-1133">Transmembrane helix</keyword>
<evidence type="ECO:0000313" key="3">
    <source>
        <dbReference type="Proteomes" id="UP000601435"/>
    </source>
</evidence>
<feature type="transmembrane region" description="Helical" evidence="1">
    <location>
        <begin position="75"/>
        <end position="99"/>
    </location>
</feature>
<gene>
    <name evidence="2" type="primary">FP2</name>
    <name evidence="2" type="ORF">SNEC2469_LOCUS2514</name>
</gene>
<dbReference type="Proteomes" id="UP000601435">
    <property type="component" value="Unassembled WGS sequence"/>
</dbReference>
<evidence type="ECO:0000313" key="2">
    <source>
        <dbReference type="EMBL" id="CAE7216341.1"/>
    </source>
</evidence>
<evidence type="ECO:0000256" key="1">
    <source>
        <dbReference type="SAM" id="Phobius"/>
    </source>
</evidence>
<organism evidence="2 3">
    <name type="scientific">Symbiodinium necroappetens</name>
    <dbReference type="NCBI Taxonomy" id="1628268"/>
    <lineage>
        <taxon>Eukaryota</taxon>
        <taxon>Sar</taxon>
        <taxon>Alveolata</taxon>
        <taxon>Dinophyceae</taxon>
        <taxon>Suessiales</taxon>
        <taxon>Symbiodiniaceae</taxon>
        <taxon>Symbiodinium</taxon>
    </lineage>
</organism>
<comment type="caution">
    <text evidence="2">The sequence shown here is derived from an EMBL/GenBank/DDBJ whole genome shotgun (WGS) entry which is preliminary data.</text>
</comment>